<accession>A0A3L6FE81</accession>
<evidence type="ECO:0000256" key="3">
    <source>
        <dbReference type="ARBA" id="ARBA00022512"/>
    </source>
</evidence>
<dbReference type="ExpressionAtlas" id="A0A3L6FE81">
    <property type="expression patterns" value="baseline and differential"/>
</dbReference>
<evidence type="ECO:0000256" key="2">
    <source>
        <dbReference type="ARBA" id="ARBA00008834"/>
    </source>
</evidence>
<evidence type="ECO:0000313" key="10">
    <source>
        <dbReference type="EMBL" id="PWZ31544.1"/>
    </source>
</evidence>
<evidence type="ECO:0000256" key="8">
    <source>
        <dbReference type="PROSITE-ProRule" id="PRU10052"/>
    </source>
</evidence>
<keyword evidence="3" id="KW-0134">Cell wall</keyword>
<keyword evidence="6 9" id="KW-0326">Glycosidase</keyword>
<evidence type="ECO:0000313" key="11">
    <source>
        <dbReference type="Proteomes" id="UP000251960"/>
    </source>
</evidence>
<dbReference type="EMBL" id="NCVQ01000004">
    <property type="protein sequence ID" value="PWZ31544.1"/>
    <property type="molecule type" value="Genomic_DNA"/>
</dbReference>
<evidence type="ECO:0000256" key="5">
    <source>
        <dbReference type="ARBA" id="ARBA00022801"/>
    </source>
</evidence>
<dbReference type="PANTHER" id="PTHR31375">
    <property type="match status" value="1"/>
</dbReference>
<proteinExistence type="inferred from homology"/>
<dbReference type="GO" id="GO:0005975">
    <property type="term" value="P:carbohydrate metabolic process"/>
    <property type="evidence" value="ECO:0007669"/>
    <property type="project" value="InterPro"/>
</dbReference>
<dbReference type="SUPFAM" id="SSF51126">
    <property type="entry name" value="Pectin lyase-like"/>
    <property type="match status" value="1"/>
</dbReference>
<dbReference type="GO" id="GO:0004650">
    <property type="term" value="F:polygalacturonase activity"/>
    <property type="evidence" value="ECO:0007669"/>
    <property type="project" value="InterPro"/>
</dbReference>
<evidence type="ECO:0000256" key="1">
    <source>
        <dbReference type="ARBA" id="ARBA00004191"/>
    </source>
</evidence>
<name>A0A3L6FE81_MAIZE</name>
<comment type="subcellular location">
    <subcellularLocation>
        <location evidence="1">Secreted</location>
        <location evidence="1">Cell wall</location>
    </subcellularLocation>
</comment>
<dbReference type="GO" id="GO:0071555">
    <property type="term" value="P:cell wall organization"/>
    <property type="evidence" value="ECO:0007669"/>
    <property type="project" value="UniProtKB-KW"/>
</dbReference>
<protein>
    <submittedName>
        <fullName evidence="10">Polygalacturonase QRT2</fullName>
    </submittedName>
</protein>
<dbReference type="AlphaFoldDB" id="A0A3L6FE81"/>
<reference evidence="10 11" key="1">
    <citation type="journal article" date="2018" name="Nat. Genet.">
        <title>Extensive intraspecific gene order and gene structural variations between Mo17 and other maize genomes.</title>
        <authorList>
            <person name="Sun S."/>
            <person name="Zhou Y."/>
            <person name="Chen J."/>
            <person name="Shi J."/>
            <person name="Zhao H."/>
            <person name="Zhao H."/>
            <person name="Song W."/>
            <person name="Zhang M."/>
            <person name="Cui Y."/>
            <person name="Dong X."/>
            <person name="Liu H."/>
            <person name="Ma X."/>
            <person name="Jiao Y."/>
            <person name="Wang B."/>
            <person name="Wei X."/>
            <person name="Stein J.C."/>
            <person name="Glaubitz J.C."/>
            <person name="Lu F."/>
            <person name="Yu G."/>
            <person name="Liang C."/>
            <person name="Fengler K."/>
            <person name="Li B."/>
            <person name="Rafalski A."/>
            <person name="Schnable P.S."/>
            <person name="Ware D.H."/>
            <person name="Buckler E.S."/>
            <person name="Lai J."/>
        </authorList>
    </citation>
    <scope>NUCLEOTIDE SEQUENCE [LARGE SCALE GENOMIC DNA]</scope>
    <source>
        <strain evidence="11">cv. Missouri 17</strain>
        <tissue evidence="10">Seedling</tissue>
    </source>
</reference>
<dbReference type="Proteomes" id="UP000251960">
    <property type="component" value="Chromosome 3"/>
</dbReference>
<organism evidence="10 11">
    <name type="scientific">Zea mays</name>
    <name type="common">Maize</name>
    <dbReference type="NCBI Taxonomy" id="4577"/>
    <lineage>
        <taxon>Eukaryota</taxon>
        <taxon>Viridiplantae</taxon>
        <taxon>Streptophyta</taxon>
        <taxon>Embryophyta</taxon>
        <taxon>Tracheophyta</taxon>
        <taxon>Spermatophyta</taxon>
        <taxon>Magnoliopsida</taxon>
        <taxon>Liliopsida</taxon>
        <taxon>Poales</taxon>
        <taxon>Poaceae</taxon>
        <taxon>PACMAD clade</taxon>
        <taxon>Panicoideae</taxon>
        <taxon>Andropogonodae</taxon>
        <taxon>Andropogoneae</taxon>
        <taxon>Tripsacinae</taxon>
        <taxon>Zea</taxon>
    </lineage>
</organism>
<evidence type="ECO:0000256" key="6">
    <source>
        <dbReference type="ARBA" id="ARBA00023295"/>
    </source>
</evidence>
<dbReference type="InterPro" id="IPR012334">
    <property type="entry name" value="Pectin_lyas_fold"/>
</dbReference>
<dbReference type="Gene3D" id="2.160.20.10">
    <property type="entry name" value="Single-stranded right-handed beta-helix, Pectin lyase-like"/>
    <property type="match status" value="1"/>
</dbReference>
<dbReference type="SMART" id="SM00710">
    <property type="entry name" value="PbH1"/>
    <property type="match status" value="5"/>
</dbReference>
<dbReference type="InterPro" id="IPR011050">
    <property type="entry name" value="Pectin_lyase_fold/virulence"/>
</dbReference>
<dbReference type="FunFam" id="2.160.20.10:FF:000110">
    <property type="entry name" value="Pectin lyase-like superfamily protein"/>
    <property type="match status" value="1"/>
</dbReference>
<dbReference type="PROSITE" id="PS00502">
    <property type="entry name" value="POLYGALACTURONASE"/>
    <property type="match status" value="1"/>
</dbReference>
<sequence length="438" mass="47247">MAIIVSSSARSMPFILSSITNHVYRRQVSALKTTAAAARRRHTTFAMLLAFVTLLLVLATRPAQCHQQQSYDVVRNFHAAADGKTDDAKAFLAAWKAACSDEARPVVVVPGGRTFLLSQVTFQGPCKSPITIQLDGRIVAPNRIWTTQPANLLVFHGVDSLTLDGNGEIDGRGAIWWDCYNHKRCNARPILLAFSFCDHLRVTRIRLTNSADKHMTLFRCSQALVDGVSIAAPPDSPNTDGITVASSNHTVISNCSIRSGDDCVSILSQTRNVTVTRSTCGPGHGISVGSLGRSESAVVEQIVVTNCSFVGTMNGVRIKSWQGGKGYAKGFLFAGLNMTGVQYPIVIDQFYCPQGNCPVKPGGVAITDARFIDIQGTSSRQEAIRLLCSQSVHCHGIYLSNVNLSWVNHTAPSNATILNAHGTTEGVVVPKIQFLQPL</sequence>
<evidence type="ECO:0000256" key="9">
    <source>
        <dbReference type="RuleBase" id="RU361169"/>
    </source>
</evidence>
<feature type="active site" evidence="8">
    <location>
        <position position="284"/>
    </location>
</feature>
<comment type="caution">
    <text evidence="10">The sequence shown here is derived from an EMBL/GenBank/DDBJ whole genome shotgun (WGS) entry which is preliminary data.</text>
</comment>
<evidence type="ECO:0000256" key="7">
    <source>
        <dbReference type="ARBA" id="ARBA00023316"/>
    </source>
</evidence>
<keyword evidence="4" id="KW-0964">Secreted</keyword>
<gene>
    <name evidence="10" type="primary">QRT2</name>
    <name evidence="10" type="ORF">Zm00014a_033302</name>
</gene>
<evidence type="ECO:0000256" key="4">
    <source>
        <dbReference type="ARBA" id="ARBA00022525"/>
    </source>
</evidence>
<keyword evidence="5 9" id="KW-0378">Hydrolase</keyword>
<keyword evidence="7" id="KW-0961">Cell wall biogenesis/degradation</keyword>
<comment type="similarity">
    <text evidence="2 9">Belongs to the glycosyl hydrolase 28 family.</text>
</comment>
<dbReference type="InterPro" id="IPR000743">
    <property type="entry name" value="Glyco_hydro_28"/>
</dbReference>
<dbReference type="InterPro" id="IPR006626">
    <property type="entry name" value="PbH1"/>
</dbReference>
<dbReference type="Pfam" id="PF00295">
    <property type="entry name" value="Glyco_hydro_28"/>
    <property type="match status" value="1"/>
</dbReference>